<dbReference type="AlphaFoldDB" id="A0A815DNZ9"/>
<dbReference type="GO" id="GO:0005929">
    <property type="term" value="C:cilium"/>
    <property type="evidence" value="ECO:0007669"/>
    <property type="project" value="TreeGrafter"/>
</dbReference>
<feature type="compositionally biased region" description="Polar residues" evidence="3">
    <location>
        <begin position="319"/>
        <end position="328"/>
    </location>
</feature>
<dbReference type="GO" id="GO:0090251">
    <property type="term" value="P:protein localization involved in establishment of planar polarity"/>
    <property type="evidence" value="ECO:0007669"/>
    <property type="project" value="TreeGrafter"/>
</dbReference>
<feature type="compositionally biased region" description="Acidic residues" evidence="3">
    <location>
        <begin position="271"/>
        <end position="291"/>
    </location>
</feature>
<feature type="compositionally biased region" description="Low complexity" evidence="3">
    <location>
        <begin position="142"/>
        <end position="161"/>
    </location>
</feature>
<organism evidence="5 7">
    <name type="scientific">Adineta steineri</name>
    <dbReference type="NCBI Taxonomy" id="433720"/>
    <lineage>
        <taxon>Eukaryota</taxon>
        <taxon>Metazoa</taxon>
        <taxon>Spiralia</taxon>
        <taxon>Gnathifera</taxon>
        <taxon>Rotifera</taxon>
        <taxon>Eurotatoria</taxon>
        <taxon>Bdelloidea</taxon>
        <taxon>Adinetida</taxon>
        <taxon>Adinetidae</taxon>
        <taxon>Adineta</taxon>
    </lineage>
</organism>
<sequence length="958" mass="107871">MAATTAGAASAALLNPIAPPAAEPTAPVTSGKTMQQLLSEIDQLKIDVEASSKVLEKIDTGRRKGAANRERSVEGRTKVKDLTERLINLQNQVHATTRAPDSKEPVRTFDKTKQNAVKALNNLSNKLNNVDKHLERATGPMPVTTAPPTDVQPAATPAAPAEENAKGLRSLVSKLPFGNRNKSASKESLAPTTPAVPAPSKPAEETGHETPKTPKDEAIEDDDDVVGESEDEDDDDVVSDKKKEPKQPSPLIKATDSVSSHEKKPIVSNVESDDDEDDSSDEDEDDDEDAVNDNHQLLTELEHRTITDENSKSPVISGRRSQSPATPRSNKKVPPIKIESTPAASPRSKRTTSSSPVPHPSIRKKTPSPRRHPEVPIAKKRVEESDEDSYFEEDDEEGDDDDDEELRRLHHSGDHEDVESDHDYDEQEDEPNIVNAHVQGLRTTKHPPGTQFIVSHDLTSVQTGDLTIHKGEIITLVEQRPDDWWLFRNAQTQQQGVVPINHIQLLSGQLPRRRAKPNTSVTTLVDAFKANNNIPAGFVASDLAPLTQLEEYQLWRALVPKMTDSNLAFADLYWHADTDHLQINDVTYKKIIVLKQCVKIPKVKGDQIRVLDRCVRVCLYDGFEIISNIHVVRAHIRNKVDDKVLTEDWHFSSNDLNSFVDEQPQLFIRANRSGSGQHLSLLFELSQWCQSTVTQEKCEIACGWSMVPIEDDKPPLITETKGFNELLHGGHTDEPNILLDPQYKILRSDGLSGKIDRLKRARIKFSIEIRDSDIDVLFDSLPIQPVIVSMNILRTIGFFRSELAYQLHKRHHPTGLSTTPIDSIFLSTFFQTLQQPDLIYALRRVYRSRQRRFLKSSSSAQQQRELFIRTYETFIYPLLHYRQLPAYDFHDVPALNERRKLITDMIKRQLPARKTNPQDILSILLDPNLTDKWTPFTTDEICFTLEKYIHDFKTDVVA</sequence>
<proteinExistence type="predicted"/>
<dbReference type="Pfam" id="PF00018">
    <property type="entry name" value="SH3_1"/>
    <property type="match status" value="1"/>
</dbReference>
<reference evidence="5" key="1">
    <citation type="submission" date="2021-02" db="EMBL/GenBank/DDBJ databases">
        <authorList>
            <person name="Nowell W R."/>
        </authorList>
    </citation>
    <scope>NUCLEOTIDE SEQUENCE</scope>
</reference>
<dbReference type="GO" id="GO:0005737">
    <property type="term" value="C:cytoplasm"/>
    <property type="evidence" value="ECO:0007669"/>
    <property type="project" value="TreeGrafter"/>
</dbReference>
<evidence type="ECO:0000313" key="5">
    <source>
        <dbReference type="EMBL" id="CAF1299092.1"/>
    </source>
</evidence>
<evidence type="ECO:0000256" key="3">
    <source>
        <dbReference type="SAM" id="MobiDB-lite"/>
    </source>
</evidence>
<evidence type="ECO:0000259" key="4">
    <source>
        <dbReference type="PROSITE" id="PS50002"/>
    </source>
</evidence>
<feature type="compositionally biased region" description="Basic residues" evidence="3">
    <location>
        <begin position="361"/>
        <end position="370"/>
    </location>
</feature>
<feature type="compositionally biased region" description="Low complexity" evidence="3">
    <location>
        <begin position="1"/>
        <end position="16"/>
    </location>
</feature>
<evidence type="ECO:0000256" key="1">
    <source>
        <dbReference type="ARBA" id="ARBA00022443"/>
    </source>
</evidence>
<feature type="compositionally biased region" description="Basic and acidic residues" evidence="3">
    <location>
        <begin position="202"/>
        <end position="217"/>
    </location>
</feature>
<feature type="compositionally biased region" description="Acidic residues" evidence="3">
    <location>
        <begin position="218"/>
        <end position="237"/>
    </location>
</feature>
<evidence type="ECO:0000313" key="7">
    <source>
        <dbReference type="Proteomes" id="UP000663891"/>
    </source>
</evidence>
<dbReference type="EMBL" id="CAJNON010000516">
    <property type="protein sequence ID" value="CAF1299092.1"/>
    <property type="molecule type" value="Genomic_DNA"/>
</dbReference>
<dbReference type="Gene3D" id="2.30.30.40">
    <property type="entry name" value="SH3 Domains"/>
    <property type="match status" value="1"/>
</dbReference>
<feature type="region of interest" description="Disordered" evidence="3">
    <location>
        <begin position="1"/>
        <end position="33"/>
    </location>
</feature>
<dbReference type="Proteomes" id="UP000663881">
    <property type="component" value="Unassembled WGS sequence"/>
</dbReference>
<dbReference type="PANTHER" id="PTHR15176">
    <property type="entry name" value="NEPHROCYSTIN"/>
    <property type="match status" value="1"/>
</dbReference>
<dbReference type="PROSITE" id="PS50002">
    <property type="entry name" value="SH3"/>
    <property type="match status" value="1"/>
</dbReference>
<feature type="domain" description="SH3" evidence="4">
    <location>
        <begin position="447"/>
        <end position="508"/>
    </location>
</feature>
<feature type="region of interest" description="Disordered" evidence="3">
    <location>
        <begin position="121"/>
        <end position="405"/>
    </location>
</feature>
<dbReference type="Proteomes" id="UP000663891">
    <property type="component" value="Unassembled WGS sequence"/>
</dbReference>
<evidence type="ECO:0000256" key="2">
    <source>
        <dbReference type="PROSITE-ProRule" id="PRU00192"/>
    </source>
</evidence>
<dbReference type="InterPro" id="IPR036028">
    <property type="entry name" value="SH3-like_dom_sf"/>
</dbReference>
<feature type="compositionally biased region" description="Basic and acidic residues" evidence="3">
    <location>
        <begin position="300"/>
        <end position="311"/>
    </location>
</feature>
<accession>A0A815DNZ9</accession>
<dbReference type="InterPro" id="IPR001452">
    <property type="entry name" value="SH3_domain"/>
</dbReference>
<gene>
    <name evidence="6" type="ORF">OKA104_LOCUS7653</name>
    <name evidence="5" type="ORF">VCS650_LOCUS30941</name>
</gene>
<dbReference type="PANTHER" id="PTHR15176:SF1">
    <property type="entry name" value="NEPHROCYSTIN-1"/>
    <property type="match status" value="1"/>
</dbReference>
<dbReference type="EMBL" id="CAJOAY010000298">
    <property type="protein sequence ID" value="CAF3621660.1"/>
    <property type="molecule type" value="Genomic_DNA"/>
</dbReference>
<dbReference type="InterPro" id="IPR039687">
    <property type="entry name" value="NPHP1"/>
</dbReference>
<dbReference type="SUPFAM" id="SSF50044">
    <property type="entry name" value="SH3-domain"/>
    <property type="match status" value="1"/>
</dbReference>
<protein>
    <recommendedName>
        <fullName evidence="4">SH3 domain-containing protein</fullName>
    </recommendedName>
</protein>
<keyword evidence="1 2" id="KW-0728">SH3 domain</keyword>
<feature type="compositionally biased region" description="Low complexity" evidence="3">
    <location>
        <begin position="343"/>
        <end position="356"/>
    </location>
</feature>
<name>A0A815DNZ9_9BILA</name>
<evidence type="ECO:0000313" key="6">
    <source>
        <dbReference type="EMBL" id="CAF3621660.1"/>
    </source>
</evidence>
<comment type="caution">
    <text evidence="5">The sequence shown here is derived from an EMBL/GenBank/DDBJ whole genome shotgun (WGS) entry which is preliminary data.</text>
</comment>
<dbReference type="SMART" id="SM00326">
    <property type="entry name" value="SH3"/>
    <property type="match status" value="1"/>
</dbReference>
<dbReference type="OrthoDB" id="5340910at2759"/>
<feature type="compositionally biased region" description="Acidic residues" evidence="3">
    <location>
        <begin position="384"/>
        <end position="404"/>
    </location>
</feature>